<feature type="binding site" evidence="6">
    <location>
        <begin position="142"/>
        <end position="143"/>
    </location>
    <ligand>
        <name>NAD(+)</name>
        <dbReference type="ChEBI" id="CHEBI:57540"/>
    </ligand>
</feature>
<dbReference type="InterPro" id="IPR002504">
    <property type="entry name" value="NADK"/>
</dbReference>
<feature type="binding site" evidence="6">
    <location>
        <begin position="68"/>
        <end position="69"/>
    </location>
    <ligand>
        <name>NAD(+)</name>
        <dbReference type="ChEBI" id="CHEBI:57540"/>
    </ligand>
</feature>
<evidence type="ECO:0000313" key="8">
    <source>
        <dbReference type="Proteomes" id="UP000005096"/>
    </source>
</evidence>
<accession>E3D0Q7</accession>
<evidence type="ECO:0000313" key="7">
    <source>
        <dbReference type="EMBL" id="EFQ23878.1"/>
    </source>
</evidence>
<dbReference type="PANTHER" id="PTHR20275">
    <property type="entry name" value="NAD KINASE"/>
    <property type="match status" value="1"/>
</dbReference>
<dbReference type="HOGENOM" id="CLU_008831_0_1_0"/>
<feature type="binding site" evidence="6">
    <location>
        <position position="73"/>
    </location>
    <ligand>
        <name>NAD(+)</name>
        <dbReference type="ChEBI" id="CHEBI:57540"/>
    </ligand>
</feature>
<dbReference type="HAMAP" id="MF_00361">
    <property type="entry name" value="NAD_kinase"/>
    <property type="match status" value="1"/>
</dbReference>
<dbReference type="Pfam" id="PF01513">
    <property type="entry name" value="NAD_kinase"/>
    <property type="match status" value="1"/>
</dbReference>
<keyword evidence="4 6" id="KW-0520">NAD</keyword>
<dbReference type="Pfam" id="PF20143">
    <property type="entry name" value="NAD_kinase_C"/>
    <property type="match status" value="1"/>
</dbReference>
<dbReference type="GO" id="GO:0003951">
    <property type="term" value="F:NAD+ kinase activity"/>
    <property type="evidence" value="ECO:0007669"/>
    <property type="project" value="UniProtKB-UniRule"/>
</dbReference>
<protein>
    <recommendedName>
        <fullName evidence="6">NAD kinase</fullName>
        <ecNumber evidence="6">2.7.1.23</ecNumber>
    </recommendedName>
    <alternativeName>
        <fullName evidence="6">ATP-dependent NAD kinase</fullName>
    </alternativeName>
</protein>
<dbReference type="GO" id="GO:0051287">
    <property type="term" value="F:NAD binding"/>
    <property type="evidence" value="ECO:0007669"/>
    <property type="project" value="UniProtKB-ARBA"/>
</dbReference>
<proteinExistence type="inferred from homology"/>
<feature type="binding site" evidence="6">
    <location>
        <position position="172"/>
    </location>
    <ligand>
        <name>NAD(+)</name>
        <dbReference type="ChEBI" id="CHEBI:57540"/>
    </ligand>
</feature>
<dbReference type="InterPro" id="IPR016064">
    <property type="entry name" value="NAD/diacylglycerol_kinase_sf"/>
</dbReference>
<feature type="binding site" evidence="6">
    <location>
        <begin position="183"/>
        <end position="188"/>
    </location>
    <ligand>
        <name>NAD(+)</name>
        <dbReference type="ChEBI" id="CHEBI:57540"/>
    </ligand>
</feature>
<dbReference type="Gene3D" id="2.60.200.30">
    <property type="entry name" value="Probable inorganic polyphosphate/atp-NAD kinase, domain 2"/>
    <property type="match status" value="1"/>
</dbReference>
<dbReference type="InterPro" id="IPR017437">
    <property type="entry name" value="ATP-NAD_kinase_PpnK-typ_C"/>
</dbReference>
<dbReference type="GO" id="GO:0019674">
    <property type="term" value="P:NAD+ metabolic process"/>
    <property type="evidence" value="ECO:0007669"/>
    <property type="project" value="InterPro"/>
</dbReference>
<keyword evidence="1 6" id="KW-0808">Transferase</keyword>
<dbReference type="SUPFAM" id="SSF111331">
    <property type="entry name" value="NAD kinase/diacylglycerol kinase-like"/>
    <property type="match status" value="1"/>
</dbReference>
<dbReference type="PANTHER" id="PTHR20275:SF0">
    <property type="entry name" value="NAD KINASE"/>
    <property type="match status" value="1"/>
</dbReference>
<keyword evidence="8" id="KW-1185">Reference proteome</keyword>
<evidence type="ECO:0000256" key="1">
    <source>
        <dbReference type="ARBA" id="ARBA00022679"/>
    </source>
</evidence>
<name>E3D0Q7_9BACT</name>
<evidence type="ECO:0000256" key="5">
    <source>
        <dbReference type="ARBA" id="ARBA00047925"/>
    </source>
</evidence>
<dbReference type="PaxDb" id="584708-Apau_1459"/>
<comment type="function">
    <text evidence="6">Involved in the regulation of the intracellular balance of NAD and NADP, and is a key enzyme in the biosynthesis of NADP. Catalyzes specifically the phosphorylation on 2'-hydroxyl of the adenosine moiety of NAD to yield NADP.</text>
</comment>
<feature type="binding site" evidence="6">
    <location>
        <position position="153"/>
    </location>
    <ligand>
        <name>NAD(+)</name>
        <dbReference type="ChEBI" id="CHEBI:57540"/>
    </ligand>
</feature>
<comment type="cofactor">
    <cofactor evidence="6">
        <name>a divalent metal cation</name>
        <dbReference type="ChEBI" id="CHEBI:60240"/>
    </cofactor>
</comment>
<comment type="similarity">
    <text evidence="6">Belongs to the NAD kinase family.</text>
</comment>
<keyword evidence="6" id="KW-0547">Nucleotide-binding</keyword>
<evidence type="ECO:0000256" key="4">
    <source>
        <dbReference type="ARBA" id="ARBA00023027"/>
    </source>
</evidence>
<evidence type="ECO:0000256" key="6">
    <source>
        <dbReference type="HAMAP-Rule" id="MF_00361"/>
    </source>
</evidence>
<dbReference type="GO" id="GO:0006741">
    <property type="term" value="P:NADP+ biosynthetic process"/>
    <property type="evidence" value="ECO:0007669"/>
    <property type="project" value="UniProtKB-UniRule"/>
</dbReference>
<dbReference type="GO" id="GO:0046872">
    <property type="term" value="F:metal ion binding"/>
    <property type="evidence" value="ECO:0007669"/>
    <property type="project" value="UniProtKB-UniRule"/>
</dbReference>
<keyword evidence="6" id="KW-0067">ATP-binding</keyword>
<dbReference type="RefSeq" id="WP_006301082.1">
    <property type="nucleotide sequence ID" value="NZ_CM001022.1"/>
</dbReference>
<dbReference type="EC" id="2.7.1.23" evidence="6"/>
<comment type="caution">
    <text evidence="6">Lacks conserved residue(s) required for the propagation of feature annotation.</text>
</comment>
<feature type="active site" description="Proton acceptor" evidence="6">
    <location>
        <position position="68"/>
    </location>
</feature>
<gene>
    <name evidence="6" type="primary">nadK</name>
    <name evidence="7" type="ORF">Apau_1459</name>
</gene>
<reference evidence="7 8" key="1">
    <citation type="journal article" date="2010" name="Stand. Genomic Sci.">
        <title>Non-contiguous finished genome sequence of Aminomonas paucivorans type strain (GLU-3).</title>
        <authorList>
            <person name="Pitluck S."/>
            <person name="Yasawong M."/>
            <person name="Held B."/>
            <person name="Lapidus A."/>
            <person name="Nolan M."/>
            <person name="Copeland A."/>
            <person name="Lucas S."/>
            <person name="Del Rio T.G."/>
            <person name="Tice H."/>
            <person name="Cheng J.F."/>
            <person name="Chertkov O."/>
            <person name="Goodwin L."/>
            <person name="Tapia R."/>
            <person name="Han C."/>
            <person name="Liolios K."/>
            <person name="Ivanova N."/>
            <person name="Mavromatis K."/>
            <person name="Ovchinnikova G."/>
            <person name="Pati A."/>
            <person name="Chen A."/>
            <person name="Palaniappan K."/>
            <person name="Land M."/>
            <person name="Hauser L."/>
            <person name="Chang Y.J."/>
            <person name="Jeffries C.D."/>
            <person name="Pukall R."/>
            <person name="Spring S."/>
            <person name="Rohde M."/>
            <person name="Sikorski J."/>
            <person name="Goker M."/>
            <person name="Woyke T."/>
            <person name="Bristow J."/>
            <person name="Eisen J.A."/>
            <person name="Markowitz V."/>
            <person name="Hugenholtz P."/>
            <person name="Kyrpides N.C."/>
            <person name="Klenk H.P."/>
        </authorList>
    </citation>
    <scope>NUCLEOTIDE SEQUENCE [LARGE SCALE GENOMIC DNA]</scope>
    <source>
        <strain evidence="7 8">DSM 12260</strain>
    </source>
</reference>
<feature type="binding site" evidence="6">
    <location>
        <position position="242"/>
    </location>
    <ligand>
        <name>NAD(+)</name>
        <dbReference type="ChEBI" id="CHEBI:57540"/>
    </ligand>
</feature>
<sequence length="295" mass="31914">MTVQSIGLLFNTQKRVAIEVAQRVLTWGRERGVPILLPPHEATVLGAPETSDEAWRQMVGFAIVVGGDGTFLRAARYVLGHPIPLYGINVGRLGFLAIGDPDSAEADIQSILDGRYSIQNRDCVRGVVHRGNRQVHELHALNDLVITKGSFARSVDLELAVAGQTVSYFPADGMIVSTPTGSTAYALSAGGPIVPPHVPCLLLAPICAHTLYARPMILGKDDVARITPRGDHRELLLTQDGQLGYELLPGDHIQVRLDPEKTVQTISLPNRTYYDLLRTKLQWGQCGFGGGGNEG</sequence>
<comment type="catalytic activity">
    <reaction evidence="5 6">
        <text>NAD(+) + ATP = ADP + NADP(+) + H(+)</text>
        <dbReference type="Rhea" id="RHEA:18629"/>
        <dbReference type="ChEBI" id="CHEBI:15378"/>
        <dbReference type="ChEBI" id="CHEBI:30616"/>
        <dbReference type="ChEBI" id="CHEBI:57540"/>
        <dbReference type="ChEBI" id="CHEBI:58349"/>
        <dbReference type="ChEBI" id="CHEBI:456216"/>
        <dbReference type="EC" id="2.7.1.23"/>
    </reaction>
</comment>
<dbReference type="Gene3D" id="3.40.50.10330">
    <property type="entry name" value="Probable inorganic polyphosphate/atp-NAD kinase, domain 1"/>
    <property type="match status" value="1"/>
</dbReference>
<dbReference type="STRING" id="584708.Apau_1459"/>
<dbReference type="Proteomes" id="UP000005096">
    <property type="component" value="Chromosome"/>
</dbReference>
<comment type="subcellular location">
    <subcellularLocation>
        <location evidence="6">Cytoplasm</location>
    </subcellularLocation>
</comment>
<dbReference type="AlphaFoldDB" id="E3D0Q7"/>
<dbReference type="InterPro" id="IPR017438">
    <property type="entry name" value="ATP-NAD_kinase_N"/>
</dbReference>
<dbReference type="GO" id="GO:0005737">
    <property type="term" value="C:cytoplasm"/>
    <property type="evidence" value="ECO:0007669"/>
    <property type="project" value="UniProtKB-SubCell"/>
</dbReference>
<dbReference type="eggNOG" id="COG0061">
    <property type="taxonomic scope" value="Bacteria"/>
</dbReference>
<keyword evidence="3 6" id="KW-0521">NADP</keyword>
<dbReference type="GO" id="GO:0005524">
    <property type="term" value="F:ATP binding"/>
    <property type="evidence" value="ECO:0007669"/>
    <property type="project" value="UniProtKB-KW"/>
</dbReference>
<evidence type="ECO:0000256" key="2">
    <source>
        <dbReference type="ARBA" id="ARBA00022777"/>
    </source>
</evidence>
<dbReference type="EMBL" id="CM001022">
    <property type="protein sequence ID" value="EFQ23878.1"/>
    <property type="molecule type" value="Genomic_DNA"/>
</dbReference>
<organism evidence="7 8">
    <name type="scientific">Aminomonas paucivorans DSM 12260</name>
    <dbReference type="NCBI Taxonomy" id="584708"/>
    <lineage>
        <taxon>Bacteria</taxon>
        <taxon>Thermotogati</taxon>
        <taxon>Synergistota</taxon>
        <taxon>Synergistia</taxon>
        <taxon>Synergistales</taxon>
        <taxon>Synergistaceae</taxon>
        <taxon>Aminomonas</taxon>
    </lineage>
</organism>
<keyword evidence="6" id="KW-0963">Cytoplasm</keyword>
<keyword evidence="2 6" id="KW-0418">Kinase</keyword>
<evidence type="ECO:0000256" key="3">
    <source>
        <dbReference type="ARBA" id="ARBA00022857"/>
    </source>
</evidence>